<dbReference type="Proteomes" id="UP001163687">
    <property type="component" value="Chromosome"/>
</dbReference>
<evidence type="ECO:0000256" key="1">
    <source>
        <dbReference type="ARBA" id="ARBA00023125"/>
    </source>
</evidence>
<protein>
    <recommendedName>
        <fullName evidence="2">HTH cro/C1-type domain-containing protein</fullName>
    </recommendedName>
</protein>
<dbReference type="AlphaFoldDB" id="A0AA35CQ40"/>
<dbReference type="SUPFAM" id="SSF47413">
    <property type="entry name" value="lambda repressor-like DNA-binding domains"/>
    <property type="match status" value="1"/>
</dbReference>
<keyword evidence="4" id="KW-1185">Reference proteome</keyword>
<evidence type="ECO:0000259" key="2">
    <source>
        <dbReference type="PROSITE" id="PS50943"/>
    </source>
</evidence>
<dbReference type="InterPro" id="IPR001387">
    <property type="entry name" value="Cro/C1-type_HTH"/>
</dbReference>
<sequence length="120" mass="13641">MFGQMLKALRTAKGLTQQDIANYLGVTPEAVGNWERGTREPDLATLLKLAKYFDVAVHYLLTGTDDPNRRPPWPEEWEPAVLTLVSQGYSPEEVLEAVRLYRVLQKELPDLPHLTKPLDQ</sequence>
<dbReference type="KEGG" id="cmic:caldi_29760"/>
<keyword evidence="1" id="KW-0238">DNA-binding</keyword>
<feature type="domain" description="HTH cro/C1-type" evidence="2">
    <location>
        <begin position="6"/>
        <end position="60"/>
    </location>
</feature>
<proteinExistence type="predicted"/>
<dbReference type="SMART" id="SM00530">
    <property type="entry name" value="HTH_XRE"/>
    <property type="match status" value="1"/>
</dbReference>
<evidence type="ECO:0000313" key="3">
    <source>
        <dbReference type="EMBL" id="BDG61886.1"/>
    </source>
</evidence>
<reference evidence="3" key="1">
    <citation type="submission" date="2022-03" db="EMBL/GenBank/DDBJ databases">
        <title>Complete genome sequence of Caldinitratiruptor microaerophilus.</title>
        <authorList>
            <person name="Mukaiyama R."/>
            <person name="Nishiyama T."/>
            <person name="Ueda K."/>
        </authorList>
    </citation>
    <scope>NUCLEOTIDE SEQUENCE</scope>
    <source>
        <strain evidence="3">JCM 16183</strain>
    </source>
</reference>
<evidence type="ECO:0000313" key="4">
    <source>
        <dbReference type="Proteomes" id="UP001163687"/>
    </source>
</evidence>
<organism evidence="3 4">
    <name type="scientific">Caldinitratiruptor microaerophilus</name>
    <dbReference type="NCBI Taxonomy" id="671077"/>
    <lineage>
        <taxon>Bacteria</taxon>
        <taxon>Bacillati</taxon>
        <taxon>Bacillota</taxon>
        <taxon>Clostridia</taxon>
        <taxon>Eubacteriales</taxon>
        <taxon>Symbiobacteriaceae</taxon>
        <taxon>Caldinitratiruptor</taxon>
    </lineage>
</organism>
<gene>
    <name evidence="3" type="ORF">caldi_29760</name>
</gene>
<dbReference type="PANTHER" id="PTHR46558:SF14">
    <property type="entry name" value="HTH-TYPE TRANSCRIPTIONAL REGULATOR ANSR"/>
    <property type="match status" value="1"/>
</dbReference>
<dbReference type="CDD" id="cd00093">
    <property type="entry name" value="HTH_XRE"/>
    <property type="match status" value="1"/>
</dbReference>
<name>A0AA35CQ40_9FIRM</name>
<dbReference type="Pfam" id="PF01381">
    <property type="entry name" value="HTH_3"/>
    <property type="match status" value="1"/>
</dbReference>
<dbReference type="Gene3D" id="1.10.260.40">
    <property type="entry name" value="lambda repressor-like DNA-binding domains"/>
    <property type="match status" value="1"/>
</dbReference>
<dbReference type="InterPro" id="IPR010982">
    <property type="entry name" value="Lambda_DNA-bd_dom_sf"/>
</dbReference>
<accession>A0AA35CQ40</accession>
<dbReference type="EMBL" id="AP025628">
    <property type="protein sequence ID" value="BDG61886.1"/>
    <property type="molecule type" value="Genomic_DNA"/>
</dbReference>
<dbReference type="PROSITE" id="PS50943">
    <property type="entry name" value="HTH_CROC1"/>
    <property type="match status" value="1"/>
</dbReference>
<dbReference type="PANTHER" id="PTHR46558">
    <property type="entry name" value="TRACRIPTIONAL REGULATORY PROTEIN-RELATED-RELATED"/>
    <property type="match status" value="1"/>
</dbReference>
<dbReference type="GO" id="GO:0003677">
    <property type="term" value="F:DNA binding"/>
    <property type="evidence" value="ECO:0007669"/>
    <property type="project" value="UniProtKB-KW"/>
</dbReference>